<protein>
    <submittedName>
        <fullName evidence="2">Uncharacterized protein</fullName>
    </submittedName>
</protein>
<sequence>MNMELQSCCSCIAMTKLPYTNNKKMASHYDS</sequence>
<gene>
    <name evidence="1" type="ORF">T4B_15320</name>
    <name evidence="2" type="ORF">T4C_9736</name>
</gene>
<proteinExistence type="predicted"/>
<dbReference type="EMBL" id="JYDS01005411">
    <property type="protein sequence ID" value="KRY94434.1"/>
    <property type="molecule type" value="Genomic_DNA"/>
</dbReference>
<accession>A0A0V1GB36</accession>
<organism evidence="2 4">
    <name type="scientific">Trichinella pseudospiralis</name>
    <name type="common">Parasitic roundworm</name>
    <dbReference type="NCBI Taxonomy" id="6337"/>
    <lineage>
        <taxon>Eukaryota</taxon>
        <taxon>Metazoa</taxon>
        <taxon>Ecdysozoa</taxon>
        <taxon>Nematoda</taxon>
        <taxon>Enoplea</taxon>
        <taxon>Dorylaimia</taxon>
        <taxon>Trichinellida</taxon>
        <taxon>Trichinellidae</taxon>
        <taxon>Trichinella</taxon>
    </lineage>
</organism>
<evidence type="ECO:0000313" key="2">
    <source>
        <dbReference type="EMBL" id="KRY95408.1"/>
    </source>
</evidence>
<evidence type="ECO:0000313" key="4">
    <source>
        <dbReference type="Proteomes" id="UP000054826"/>
    </source>
</evidence>
<reference evidence="3 4" key="1">
    <citation type="submission" date="2015-01" db="EMBL/GenBank/DDBJ databases">
        <title>Evolution of Trichinella species and genotypes.</title>
        <authorList>
            <person name="Korhonen P.K."/>
            <person name="Edoardo P."/>
            <person name="Giuseppe L.R."/>
            <person name="Gasser R.B."/>
        </authorList>
    </citation>
    <scope>NUCLEOTIDE SEQUENCE [LARGE SCALE GENOMIC DNA]</scope>
    <source>
        <strain evidence="2">ISS176</strain>
        <strain evidence="1">ISS588</strain>
    </source>
</reference>
<evidence type="ECO:0000313" key="1">
    <source>
        <dbReference type="EMBL" id="KRY94434.1"/>
    </source>
</evidence>
<dbReference type="Proteomes" id="UP000054826">
    <property type="component" value="Unassembled WGS sequence"/>
</dbReference>
<dbReference type="EMBL" id="JYDV01004435">
    <property type="protein sequence ID" value="KRY95408.1"/>
    <property type="molecule type" value="Genomic_DNA"/>
</dbReference>
<comment type="caution">
    <text evidence="2">The sequence shown here is derived from an EMBL/GenBank/DDBJ whole genome shotgun (WGS) entry which is preliminary data.</text>
</comment>
<dbReference type="Proteomes" id="UP000054805">
    <property type="component" value="Unassembled WGS sequence"/>
</dbReference>
<evidence type="ECO:0000313" key="3">
    <source>
        <dbReference type="Proteomes" id="UP000054805"/>
    </source>
</evidence>
<dbReference type="AlphaFoldDB" id="A0A0V1GB36"/>
<name>A0A0V1GB36_TRIPS</name>
<keyword evidence="3" id="KW-1185">Reference proteome</keyword>